<dbReference type="EMBL" id="MFZF01000019">
    <property type="protein sequence ID" value="OGK16212.1"/>
    <property type="molecule type" value="Genomic_DNA"/>
</dbReference>
<dbReference type="SUPFAM" id="SSF50249">
    <property type="entry name" value="Nucleic acid-binding proteins"/>
    <property type="match status" value="1"/>
</dbReference>
<dbReference type="InterPro" id="IPR012340">
    <property type="entry name" value="NA-bd_OB-fold"/>
</dbReference>
<accession>A0A1F7GCB0</accession>
<dbReference type="Proteomes" id="UP000178372">
    <property type="component" value="Unassembled WGS sequence"/>
</dbReference>
<proteinExistence type="predicted"/>
<evidence type="ECO:0000313" key="1">
    <source>
        <dbReference type="EMBL" id="OGK16212.1"/>
    </source>
</evidence>
<reference evidence="1 2" key="1">
    <citation type="journal article" date="2016" name="Nat. Commun.">
        <title>Thousands of microbial genomes shed light on interconnected biogeochemical processes in an aquifer system.</title>
        <authorList>
            <person name="Anantharaman K."/>
            <person name="Brown C.T."/>
            <person name="Hug L.A."/>
            <person name="Sharon I."/>
            <person name="Castelle C.J."/>
            <person name="Probst A.J."/>
            <person name="Thomas B.C."/>
            <person name="Singh A."/>
            <person name="Wilkins M.J."/>
            <person name="Karaoz U."/>
            <person name="Brodie E.L."/>
            <person name="Williams K.H."/>
            <person name="Hubbard S.S."/>
            <person name="Banfield J.F."/>
        </authorList>
    </citation>
    <scope>NUCLEOTIDE SEQUENCE [LARGE SCALE GENOMIC DNA]</scope>
</reference>
<name>A0A1F7GCB0_9BACT</name>
<organism evidence="1 2">
    <name type="scientific">Candidatus Roizmanbacteria bacterium RIFCSPHIGHO2_01_FULL_39_12b</name>
    <dbReference type="NCBI Taxonomy" id="1802030"/>
    <lineage>
        <taxon>Bacteria</taxon>
        <taxon>Candidatus Roizmaniibacteriota</taxon>
    </lineage>
</organism>
<gene>
    <name evidence="1" type="ORF">A2690_03160</name>
</gene>
<sequence length="340" mass="38230">MTVEPEKRRANTPEQTTRGGVMVSRIKYTRPDADFNIVEALSTGYGISGVIGIGEEIRQVEIKVNPHVYVPEGISLPCRQNSDGSLSLDVRFDEEAPKIDEPDNQIYWAQLTAGSSKGTHCFGICCGQKVYLRRQNMPVELRPACQLVPPENLKERVVMPIIFTPDIEGPNRPIDGAFIQRARELGRYHHGDSAPVSVYKIVDNGALFTLGDYSSGLIPLNEYGLAGTPKAGDQTEIFVRKVYDRTDERRHHYVIGSIKEQEAWSRWTELLKIGAIYSGLCEAISVAHRIYVCRLPDGFTVRVPTGYIMRRYPNLDIGDTIDLRVTRINEKLKRIEVQIA</sequence>
<dbReference type="AlphaFoldDB" id="A0A1F7GCB0"/>
<evidence type="ECO:0000313" key="2">
    <source>
        <dbReference type="Proteomes" id="UP000178372"/>
    </source>
</evidence>
<comment type="caution">
    <text evidence="1">The sequence shown here is derived from an EMBL/GenBank/DDBJ whole genome shotgun (WGS) entry which is preliminary data.</text>
</comment>
<protein>
    <submittedName>
        <fullName evidence="1">Uncharacterized protein</fullName>
    </submittedName>
</protein>